<dbReference type="Pfam" id="PF17168">
    <property type="entry name" value="DUF5127"/>
    <property type="match status" value="1"/>
</dbReference>
<protein>
    <recommendedName>
        <fullName evidence="6">Glutaminase</fullName>
    </recommendedName>
</protein>
<evidence type="ECO:0000313" key="5">
    <source>
        <dbReference type="Proteomes" id="UP000807342"/>
    </source>
</evidence>
<dbReference type="PANTHER" id="PTHR31987:SF1">
    <property type="entry name" value="GLUTAMINASE A"/>
    <property type="match status" value="1"/>
</dbReference>
<dbReference type="OrthoDB" id="3918848at2759"/>
<evidence type="ECO:0000313" key="4">
    <source>
        <dbReference type="EMBL" id="KAF9444784.1"/>
    </source>
</evidence>
<dbReference type="InterPro" id="IPR008928">
    <property type="entry name" value="6-hairpin_glycosidase_sf"/>
</dbReference>
<feature type="domain" description="Glutaminase A central" evidence="2">
    <location>
        <begin position="337"/>
        <end position="524"/>
    </location>
</feature>
<dbReference type="InterPro" id="IPR052743">
    <property type="entry name" value="Glutaminase_GtaA"/>
</dbReference>
<dbReference type="AlphaFoldDB" id="A0A9P5X573"/>
<dbReference type="Proteomes" id="UP000807342">
    <property type="component" value="Unassembled WGS sequence"/>
</dbReference>
<keyword evidence="5" id="KW-1185">Reference proteome</keyword>
<sequence>MISRSILQILLLYVLLAFANSPSQLGFTPLAVKTPYLHTWVMSGNEPSPAQQWPTFFTTNRLLGWAGMIRVDNKTFQWMGFFAPNVTTSVTSEITPTRSVFRIQAGPIQFNATFFTPIEPTDYARQSVPFSYMFLDGFSAIDSQPHNIQVYTDITAEWVTGDDTQIITWNTTETDTMVYHNLTRETPPLTVNNGDFAEDSVVYYAMAKRSGLTWQTGSDGDCRRGFSANGSLANSGDTDFRSVGPNPNWPVFAFSVDLGTVSPGSQLDPVVVALGLVRDPLVTYTTESSMQNRSGYYWSKYSSIDQMITAFIGDFSDARIRNGGLDNKILSAASAVSPEYAGILSLATRQIFASMDITIPSAQPGQFNGSDVKIFMKDMGVSLRTNPVEVIYGAFPALLYFNPSLAKDLLVPLLDFQSSPLYQNPYAAPDLGAKYPTIPGNSSNTRTLAVENCGNMLIMAYAHAAKSGDGSLLSRYYSILQSWANFLIDNSLHPSEFVTADGLNGADMSNLAIKGILGVYSMAK</sequence>
<feature type="domain" description="Glutaminase A N-terminal" evidence="3">
    <location>
        <begin position="97"/>
        <end position="331"/>
    </location>
</feature>
<dbReference type="PANTHER" id="PTHR31987">
    <property type="entry name" value="GLUTAMINASE A-RELATED"/>
    <property type="match status" value="1"/>
</dbReference>
<feature type="signal peptide" evidence="1">
    <location>
        <begin position="1"/>
        <end position="19"/>
    </location>
</feature>
<feature type="non-terminal residue" evidence="4">
    <location>
        <position position="524"/>
    </location>
</feature>
<accession>A0A9P5X573</accession>
<evidence type="ECO:0000259" key="2">
    <source>
        <dbReference type="Pfam" id="PF16335"/>
    </source>
</evidence>
<dbReference type="Pfam" id="PF16335">
    <property type="entry name" value="GtaA_6_Hairpin"/>
    <property type="match status" value="1"/>
</dbReference>
<keyword evidence="1" id="KW-0732">Signal</keyword>
<proteinExistence type="predicted"/>
<name>A0A9P5X573_9AGAR</name>
<gene>
    <name evidence="4" type="ORF">P691DRAFT_834451</name>
</gene>
<feature type="chain" id="PRO_5040332171" description="Glutaminase" evidence="1">
    <location>
        <begin position="20"/>
        <end position="524"/>
    </location>
</feature>
<evidence type="ECO:0008006" key="6">
    <source>
        <dbReference type="Google" id="ProtNLM"/>
    </source>
</evidence>
<organism evidence="4 5">
    <name type="scientific">Macrolepiota fuliginosa MF-IS2</name>
    <dbReference type="NCBI Taxonomy" id="1400762"/>
    <lineage>
        <taxon>Eukaryota</taxon>
        <taxon>Fungi</taxon>
        <taxon>Dikarya</taxon>
        <taxon>Basidiomycota</taxon>
        <taxon>Agaricomycotina</taxon>
        <taxon>Agaricomycetes</taxon>
        <taxon>Agaricomycetidae</taxon>
        <taxon>Agaricales</taxon>
        <taxon>Agaricineae</taxon>
        <taxon>Agaricaceae</taxon>
        <taxon>Macrolepiota</taxon>
    </lineage>
</organism>
<dbReference type="SUPFAM" id="SSF48208">
    <property type="entry name" value="Six-hairpin glycosidases"/>
    <property type="match status" value="1"/>
</dbReference>
<evidence type="ECO:0000259" key="3">
    <source>
        <dbReference type="Pfam" id="PF17168"/>
    </source>
</evidence>
<dbReference type="InterPro" id="IPR033433">
    <property type="entry name" value="GtaA_N"/>
</dbReference>
<evidence type="ECO:0000256" key="1">
    <source>
        <dbReference type="SAM" id="SignalP"/>
    </source>
</evidence>
<dbReference type="InterPro" id="IPR032514">
    <property type="entry name" value="GtaA_central"/>
</dbReference>
<dbReference type="GO" id="GO:0005975">
    <property type="term" value="P:carbohydrate metabolic process"/>
    <property type="evidence" value="ECO:0007669"/>
    <property type="project" value="InterPro"/>
</dbReference>
<comment type="caution">
    <text evidence="4">The sequence shown here is derived from an EMBL/GenBank/DDBJ whole genome shotgun (WGS) entry which is preliminary data.</text>
</comment>
<reference evidence="4" key="1">
    <citation type="submission" date="2020-11" db="EMBL/GenBank/DDBJ databases">
        <authorList>
            <consortium name="DOE Joint Genome Institute"/>
            <person name="Ahrendt S."/>
            <person name="Riley R."/>
            <person name="Andreopoulos W."/>
            <person name="Labutti K."/>
            <person name="Pangilinan J."/>
            <person name="Ruiz-Duenas F.J."/>
            <person name="Barrasa J.M."/>
            <person name="Sanchez-Garcia M."/>
            <person name="Camarero S."/>
            <person name="Miyauchi S."/>
            <person name="Serrano A."/>
            <person name="Linde D."/>
            <person name="Babiker R."/>
            <person name="Drula E."/>
            <person name="Ayuso-Fernandez I."/>
            <person name="Pacheco R."/>
            <person name="Padilla G."/>
            <person name="Ferreira P."/>
            <person name="Barriuso J."/>
            <person name="Kellner H."/>
            <person name="Castanera R."/>
            <person name="Alfaro M."/>
            <person name="Ramirez L."/>
            <person name="Pisabarro A.G."/>
            <person name="Kuo A."/>
            <person name="Tritt A."/>
            <person name="Lipzen A."/>
            <person name="He G."/>
            <person name="Yan M."/>
            <person name="Ng V."/>
            <person name="Cullen D."/>
            <person name="Martin F."/>
            <person name="Rosso M.-N."/>
            <person name="Henrissat B."/>
            <person name="Hibbett D."/>
            <person name="Martinez A.T."/>
            <person name="Grigoriev I.V."/>
        </authorList>
    </citation>
    <scope>NUCLEOTIDE SEQUENCE</scope>
    <source>
        <strain evidence="4">MF-IS2</strain>
    </source>
</reference>
<dbReference type="EMBL" id="MU151347">
    <property type="protein sequence ID" value="KAF9444784.1"/>
    <property type="molecule type" value="Genomic_DNA"/>
</dbReference>